<reference evidence="2 3" key="3">
    <citation type="journal article" date="2008" name="FEMS Microbiol. Ecol.">
        <title>Identification and characterization of genes underlying chitinolysis in Collimonas fungivorans Ter331.</title>
        <authorList>
            <person name="Fritsche K."/>
            <person name="de Boer W."/>
            <person name="Gerards S."/>
            <person name="van den Berg M."/>
            <person name="van Veen J.A."/>
            <person name="Leveau J.H."/>
        </authorList>
    </citation>
    <scope>NUCLEOTIDE SEQUENCE [LARGE SCALE GENOMIC DNA]</scope>
    <source>
        <strain evidence="2 3">Ter331</strain>
    </source>
</reference>
<keyword evidence="2" id="KW-0456">Lyase</keyword>
<evidence type="ECO:0000313" key="2">
    <source>
        <dbReference type="EMBL" id="AEK62604.1"/>
    </source>
</evidence>
<dbReference type="PROSITE" id="PS51819">
    <property type="entry name" value="VOC"/>
    <property type="match status" value="1"/>
</dbReference>
<dbReference type="eggNOG" id="COG0346">
    <property type="taxonomic scope" value="Bacteria"/>
</dbReference>
<dbReference type="InterPro" id="IPR004360">
    <property type="entry name" value="Glyas_Fos-R_dOase_dom"/>
</dbReference>
<dbReference type="STRING" id="1005048.CFU_2778"/>
<organism evidence="2 3">
    <name type="scientific">Collimonas fungivorans (strain Ter331)</name>
    <dbReference type="NCBI Taxonomy" id="1005048"/>
    <lineage>
        <taxon>Bacteria</taxon>
        <taxon>Pseudomonadati</taxon>
        <taxon>Pseudomonadota</taxon>
        <taxon>Betaproteobacteria</taxon>
        <taxon>Burkholderiales</taxon>
        <taxon>Oxalobacteraceae</taxon>
        <taxon>Collimonas</taxon>
    </lineage>
</organism>
<name>G0A9I1_COLFT</name>
<dbReference type="CDD" id="cd07262">
    <property type="entry name" value="VOC_like"/>
    <property type="match status" value="1"/>
</dbReference>
<reference evidence="3" key="6">
    <citation type="submission" date="2011-05" db="EMBL/GenBank/DDBJ databases">
        <title>Complete sequence of Collimonas fungivorans Ter331.</title>
        <authorList>
            <person name="Leveau J.H."/>
        </authorList>
    </citation>
    <scope>NUCLEOTIDE SEQUENCE [LARGE SCALE GENOMIC DNA]</scope>
    <source>
        <strain evidence="3">Ter331</strain>
    </source>
</reference>
<dbReference type="EC" id="4.4.1.5" evidence="2"/>
<dbReference type="EMBL" id="CP002745">
    <property type="protein sequence ID" value="AEK62604.1"/>
    <property type="molecule type" value="Genomic_DNA"/>
</dbReference>
<dbReference type="InterPro" id="IPR029068">
    <property type="entry name" value="Glyas_Bleomycin-R_OHBP_Dase"/>
</dbReference>
<dbReference type="InterPro" id="IPR037523">
    <property type="entry name" value="VOC_core"/>
</dbReference>
<dbReference type="Pfam" id="PF00903">
    <property type="entry name" value="Glyoxalase"/>
    <property type="match status" value="1"/>
</dbReference>
<dbReference type="Gene3D" id="3.10.180.10">
    <property type="entry name" value="2,3-Dihydroxybiphenyl 1,2-Dioxygenase, domain 1"/>
    <property type="match status" value="1"/>
</dbReference>
<dbReference type="Proteomes" id="UP000008392">
    <property type="component" value="Chromosome"/>
</dbReference>
<sequence>MGIAGKMTASMIHHVSLGVRDLSLSGAFYDAALGALGLRRVFEDATAVGYGLTDGEDLLCLKLRPDAAPPGPGFHLAFAAPSRAAVDAFHRAALRVGGSDNGAPGLRPEYEENYYAAFLIDPDGHRIEAVSKGPSD</sequence>
<dbReference type="GO" id="GO:0004462">
    <property type="term" value="F:lactoylglutathione lyase activity"/>
    <property type="evidence" value="ECO:0007669"/>
    <property type="project" value="UniProtKB-EC"/>
</dbReference>
<dbReference type="PANTHER" id="PTHR35006:SF4">
    <property type="entry name" value="BLR7706 PROTEIN"/>
    <property type="match status" value="1"/>
</dbReference>
<dbReference type="AlphaFoldDB" id="G0A9I1"/>
<evidence type="ECO:0000259" key="1">
    <source>
        <dbReference type="PROSITE" id="PS51819"/>
    </source>
</evidence>
<reference evidence="2 3" key="1">
    <citation type="journal article" date="2004" name="Environ. Microbiol.">
        <title>Phylogeny-function analysis of (meta)genomic libraries: screening for expression of ribosomal RNA genes by large-insert library fluorescent in situ hybridization (LIL-FISH).</title>
        <authorList>
            <person name="Leveau J.H."/>
            <person name="Gerards S."/>
            <person name="de Boer W."/>
            <person name="van Veen J.A."/>
        </authorList>
    </citation>
    <scope>NUCLEOTIDE SEQUENCE [LARGE SCALE GENOMIC DNA]</scope>
    <source>
        <strain evidence="2 3">Ter331</strain>
    </source>
</reference>
<accession>G0A9I1</accession>
<dbReference type="PANTHER" id="PTHR35006">
    <property type="entry name" value="GLYOXALASE FAMILY PROTEIN (AFU_ORTHOLOGUE AFUA_5G14830)"/>
    <property type="match status" value="1"/>
</dbReference>
<reference evidence="2 3" key="5">
    <citation type="journal article" date="2011" name="ISME J.">
        <title>Dual transcriptional profiling of a bacterial/fungal confrontation: Collimonas fungivorans versus Aspergillus niger.</title>
        <authorList>
            <person name="Mela F."/>
            <person name="Fritsche K."/>
            <person name="de Boer W."/>
            <person name="van Veen J.A."/>
            <person name="de Graaff L.H."/>
            <person name="van den Berg M."/>
            <person name="Leveau J.H."/>
        </authorList>
    </citation>
    <scope>NUCLEOTIDE SEQUENCE [LARGE SCALE GENOMIC DNA]</scope>
    <source>
        <strain evidence="2 3">Ter331</strain>
    </source>
</reference>
<evidence type="ECO:0000313" key="3">
    <source>
        <dbReference type="Proteomes" id="UP000008392"/>
    </source>
</evidence>
<gene>
    <name evidence="2" type="ordered locus">CFU_2778</name>
</gene>
<dbReference type="KEGG" id="cfu:CFU_2778"/>
<protein>
    <submittedName>
        <fullName evidence="2">Putative glyoxylase</fullName>
        <ecNumber evidence="2">4.4.1.5</ecNumber>
    </submittedName>
</protein>
<feature type="domain" description="VOC" evidence="1">
    <location>
        <begin position="11"/>
        <end position="132"/>
    </location>
</feature>
<keyword evidence="3" id="KW-1185">Reference proteome</keyword>
<dbReference type="SUPFAM" id="SSF54593">
    <property type="entry name" value="Glyoxalase/Bleomycin resistance protein/Dihydroxybiphenyl dioxygenase"/>
    <property type="match status" value="1"/>
</dbReference>
<dbReference type="HOGENOM" id="CLU_046006_6_1_4"/>
<reference evidence="2 3" key="2">
    <citation type="journal article" date="2006" name="J. Microbiol. Methods">
        <title>Genomic flank-sequencing of plasposon insertion sites for rapid identification of functional genes.</title>
        <authorList>
            <person name="Leveau J.H."/>
            <person name="Gerards S."/>
            <person name="Fritsche K."/>
            <person name="Zondag G."/>
            <person name="van Veen J.A."/>
        </authorList>
    </citation>
    <scope>NUCLEOTIDE SEQUENCE [LARGE SCALE GENOMIC DNA]</scope>
    <source>
        <strain evidence="2 3">Ter331</strain>
    </source>
</reference>
<proteinExistence type="predicted"/>
<reference evidence="2 3" key="4">
    <citation type="journal article" date="2010" name="Environ. Microbiol.">
        <title>The bacterial genus Collimonas: mycophagy, weathering and other adaptive solutions to life in oligotrophic soil environments.</title>
        <authorList>
            <person name="Leveau J.H."/>
            <person name="Uroz S."/>
            <person name="de Boer W."/>
        </authorList>
    </citation>
    <scope>NUCLEOTIDE SEQUENCE [LARGE SCALE GENOMIC DNA]</scope>
    <source>
        <strain evidence="2 3">Ter331</strain>
    </source>
</reference>